<sequence>MRLLLSSMRRLVEDMAQSPIHLTWWSSRQNTMDKRSKSQRMGPNVHSHWQPSTSS</sequence>
<evidence type="ECO:0000313" key="2">
    <source>
        <dbReference type="EMBL" id="JAD20476.1"/>
    </source>
</evidence>
<organism evidence="2">
    <name type="scientific">Arundo donax</name>
    <name type="common">Giant reed</name>
    <name type="synonym">Donax arundinaceus</name>
    <dbReference type="NCBI Taxonomy" id="35708"/>
    <lineage>
        <taxon>Eukaryota</taxon>
        <taxon>Viridiplantae</taxon>
        <taxon>Streptophyta</taxon>
        <taxon>Embryophyta</taxon>
        <taxon>Tracheophyta</taxon>
        <taxon>Spermatophyta</taxon>
        <taxon>Magnoliopsida</taxon>
        <taxon>Liliopsida</taxon>
        <taxon>Poales</taxon>
        <taxon>Poaceae</taxon>
        <taxon>PACMAD clade</taxon>
        <taxon>Arundinoideae</taxon>
        <taxon>Arundineae</taxon>
        <taxon>Arundo</taxon>
    </lineage>
</organism>
<reference evidence="2" key="1">
    <citation type="submission" date="2014-09" db="EMBL/GenBank/DDBJ databases">
        <authorList>
            <person name="Magalhaes I.L.F."/>
            <person name="Oliveira U."/>
            <person name="Santos F.R."/>
            <person name="Vidigal T.H.D.A."/>
            <person name="Brescovit A.D."/>
            <person name="Santos A.J."/>
        </authorList>
    </citation>
    <scope>NUCLEOTIDE SEQUENCE</scope>
    <source>
        <tissue evidence="2">Shoot tissue taken approximately 20 cm above the soil surface</tissue>
    </source>
</reference>
<evidence type="ECO:0000256" key="1">
    <source>
        <dbReference type="SAM" id="MobiDB-lite"/>
    </source>
</evidence>
<proteinExistence type="predicted"/>
<reference evidence="2" key="2">
    <citation type="journal article" date="2015" name="Data Brief">
        <title>Shoot transcriptome of the giant reed, Arundo donax.</title>
        <authorList>
            <person name="Barrero R.A."/>
            <person name="Guerrero F.D."/>
            <person name="Moolhuijzen P."/>
            <person name="Goolsby J.A."/>
            <person name="Tidwell J."/>
            <person name="Bellgard S.E."/>
            <person name="Bellgard M.I."/>
        </authorList>
    </citation>
    <scope>NUCLEOTIDE SEQUENCE</scope>
    <source>
        <tissue evidence="2">Shoot tissue taken approximately 20 cm above the soil surface</tissue>
    </source>
</reference>
<protein>
    <submittedName>
        <fullName evidence="2">Uncharacterized protein</fullName>
    </submittedName>
</protein>
<dbReference type="EMBL" id="GBRH01277419">
    <property type="protein sequence ID" value="JAD20476.1"/>
    <property type="molecule type" value="Transcribed_RNA"/>
</dbReference>
<accession>A0A0A8Y2Q8</accession>
<dbReference type="AlphaFoldDB" id="A0A0A8Y2Q8"/>
<feature type="region of interest" description="Disordered" evidence="1">
    <location>
        <begin position="28"/>
        <end position="55"/>
    </location>
</feature>
<name>A0A0A8Y2Q8_ARUDO</name>